<accession>A0ABX5PXP2</accession>
<dbReference type="SUPFAM" id="SSF88723">
    <property type="entry name" value="PIN domain-like"/>
    <property type="match status" value="1"/>
</dbReference>
<evidence type="ECO:0000313" key="2">
    <source>
        <dbReference type="EMBL" id="PZX39930.1"/>
    </source>
</evidence>
<evidence type="ECO:0000259" key="1">
    <source>
        <dbReference type="Pfam" id="PF13470"/>
    </source>
</evidence>
<proteinExistence type="predicted"/>
<comment type="caution">
    <text evidence="2">The sequence shown here is derived from an EMBL/GenBank/DDBJ whole genome shotgun (WGS) entry which is preliminary data.</text>
</comment>
<gene>
    <name evidence="2" type="ORF">LX97_02290</name>
</gene>
<dbReference type="EMBL" id="QKZR01000003">
    <property type="protein sequence ID" value="PZX39930.1"/>
    <property type="molecule type" value="Genomic_DNA"/>
</dbReference>
<evidence type="ECO:0000313" key="3">
    <source>
        <dbReference type="Proteomes" id="UP000248584"/>
    </source>
</evidence>
<dbReference type="Proteomes" id="UP000248584">
    <property type="component" value="Unassembled WGS sequence"/>
</dbReference>
<sequence length="139" mass="15910">MKSILIDSDIILDVLAYREPFVNDSKKIIEMCELNEIYGHTTPVILANVYYLMHKRLSDSLCRSIIKNLLNTIDVLQIGKPQILQALDSNFNDFEDALQNYSAEASGKIDTIITRNIKDYKHSQLAVMTPELFLKSVFK</sequence>
<dbReference type="Pfam" id="PF13470">
    <property type="entry name" value="PIN_3"/>
    <property type="match status" value="1"/>
</dbReference>
<name>A0ABX5PXP2_9FLAO</name>
<dbReference type="Gene3D" id="3.40.50.1010">
    <property type="entry name" value="5'-nuclease"/>
    <property type="match status" value="1"/>
</dbReference>
<dbReference type="RefSeq" id="WP_015363012.1">
    <property type="nucleotide sequence ID" value="NZ_QKZR01000003.1"/>
</dbReference>
<keyword evidence="3" id="KW-1185">Reference proteome</keyword>
<reference evidence="2 3" key="1">
    <citation type="submission" date="2018-06" db="EMBL/GenBank/DDBJ databases">
        <title>Genomic Encyclopedia of Archaeal and Bacterial Type Strains, Phase II (KMG-II): from individual species to whole genera.</title>
        <authorList>
            <person name="Goeker M."/>
        </authorList>
    </citation>
    <scope>NUCLEOTIDE SEQUENCE [LARGE SCALE GENOMIC DNA]</scope>
    <source>
        <strain evidence="2 3">DSM 17205</strain>
    </source>
</reference>
<dbReference type="InterPro" id="IPR029060">
    <property type="entry name" value="PIN-like_dom_sf"/>
</dbReference>
<protein>
    <submittedName>
        <fullName evidence="2">PIN domain-containing protein</fullName>
    </submittedName>
</protein>
<organism evidence="2 3">
    <name type="scientific">Nonlabens dokdonensis</name>
    <dbReference type="NCBI Taxonomy" id="328515"/>
    <lineage>
        <taxon>Bacteria</taxon>
        <taxon>Pseudomonadati</taxon>
        <taxon>Bacteroidota</taxon>
        <taxon>Flavobacteriia</taxon>
        <taxon>Flavobacteriales</taxon>
        <taxon>Flavobacteriaceae</taxon>
        <taxon>Nonlabens</taxon>
    </lineage>
</organism>
<dbReference type="InterPro" id="IPR002716">
    <property type="entry name" value="PIN_dom"/>
</dbReference>
<feature type="domain" description="PIN" evidence="1">
    <location>
        <begin position="4"/>
        <end position="118"/>
    </location>
</feature>